<feature type="transmembrane region" description="Helical" evidence="1">
    <location>
        <begin position="220"/>
        <end position="239"/>
    </location>
</feature>
<keyword evidence="1" id="KW-1133">Transmembrane helix</keyword>
<evidence type="ECO:0000313" key="6">
    <source>
        <dbReference type="EMBL" id="TKK91927.1"/>
    </source>
</evidence>
<dbReference type="PANTHER" id="PTHR32502:SF26">
    <property type="entry name" value="PHOSPHOTRANSFERASE SYSTEM SUGAR-SPECIFIC EIID COMPONENT"/>
    <property type="match status" value="1"/>
</dbReference>
<evidence type="ECO:0000256" key="1">
    <source>
        <dbReference type="SAM" id="Phobius"/>
    </source>
</evidence>
<sequence length="269" mass="29468">MTAMSKHKLTKKELNAISWRYILGSQLNWNYERMMSSGYLYGILPVLKKFYGHDEAQFQDMMRTHNQFFNTNAIFGNLIMGIDVAIEEQDGYKAKETIIALKTALMGSLAGVGDSLFHVIWGTIFGSVAGTLAQNGSVVGCVIWIIANIALLFGRAALLPLGYKQGVKLVTTLKDKLSAFTNAATVLGVTVIGALIPSVIKATVPFVYKKNGVELVIQDTLDAILPSLVPILLVLLTYWMLGQKKLNSTRVIWIILILSIVLSAFGILA</sequence>
<keyword evidence="1" id="KW-0812">Transmembrane</keyword>
<feature type="transmembrane region" description="Helical" evidence="1">
    <location>
        <begin position="179"/>
        <end position="200"/>
    </location>
</feature>
<accession>A0A1J0HKY7</accession>
<reference evidence="5 9" key="4">
    <citation type="submission" date="2019-02" db="EMBL/GenBank/DDBJ databases">
        <title>From farm to fork: dissemination of Tn554::fexA-optrA in linezolid-resistant Enterococcus faecalis clones from chicken feces and meat in Tunisia.</title>
        <authorList>
            <person name="Tedim A.P."/>
            <person name="Elghaieb H."/>
            <person name="Abbassi M.S."/>
            <person name="Novais C."/>
            <person name="Hassen A."/>
            <person name="Peixe L."/>
            <person name="Freitas A.R."/>
        </authorList>
    </citation>
    <scope>NUCLEOTIDE SEQUENCE [LARGE SCALE GENOMIC DNA]</scope>
    <source>
        <strain evidence="5 9">728T</strain>
    </source>
</reference>
<dbReference type="Proteomes" id="UP000244140">
    <property type="component" value="Unassembled WGS sequence"/>
</dbReference>
<dbReference type="Proteomes" id="UP000305511">
    <property type="component" value="Unassembled WGS sequence"/>
</dbReference>
<reference evidence="2 11" key="5">
    <citation type="submission" date="2019-04" db="EMBL/GenBank/DDBJ databases">
        <title>Step-wise assembly of the neonatal virome modulated by breast feeding.</title>
        <authorList>
            <person name="Liang G."/>
            <person name="Bushman F."/>
        </authorList>
    </citation>
    <scope>NUCLEOTIDE SEQUENCE [LARGE SCALE GENOMIC DNA]</scope>
    <source>
        <strain evidence="2 11">E3754</strain>
    </source>
</reference>
<name>A0A1J0HKY7_ENTFL</name>
<evidence type="ECO:0000313" key="11">
    <source>
        <dbReference type="Proteomes" id="UP000429730"/>
    </source>
</evidence>
<dbReference type="InterPro" id="IPR050303">
    <property type="entry name" value="GatZ_KbaZ_carbometab"/>
</dbReference>
<feature type="transmembrane region" description="Helical" evidence="1">
    <location>
        <begin position="136"/>
        <end position="158"/>
    </location>
</feature>
<reference evidence="4 8" key="2">
    <citation type="submission" date="2018-10" db="EMBL/GenBank/DDBJ databases">
        <title>Genotypes and phenotypes of Enterococci isolated from broiler chickens.</title>
        <authorList>
            <person name="Muhammad A.R."/>
            <person name="Diarra M.S."/>
        </authorList>
    </citation>
    <scope>NUCLEOTIDE SEQUENCE [LARGE SCALE GENOMIC DNA]</scope>
    <source>
        <strain evidence="4 8">LIT2 A36'</strain>
    </source>
</reference>
<dbReference type="EMBL" id="SIYF01000026">
    <property type="protein sequence ID" value="TKK91927.1"/>
    <property type="molecule type" value="Genomic_DNA"/>
</dbReference>
<evidence type="ECO:0000313" key="10">
    <source>
        <dbReference type="Proteomes" id="UP000305511"/>
    </source>
</evidence>
<dbReference type="Proteomes" id="UP000292223">
    <property type="component" value="Unassembled WGS sequence"/>
</dbReference>
<evidence type="ECO:0000313" key="5">
    <source>
        <dbReference type="EMBL" id="RYU32359.1"/>
    </source>
</evidence>
<evidence type="ECO:0000313" key="3">
    <source>
        <dbReference type="EMBL" id="PTN76953.1"/>
    </source>
</evidence>
<evidence type="ECO:0000313" key="4">
    <source>
        <dbReference type="EMBL" id="ROX33423.1"/>
    </source>
</evidence>
<reference evidence="6 10" key="3">
    <citation type="submission" date="2019-02" db="EMBL/GenBank/DDBJ databases">
        <title>Bacteria dissemination in different level of health care in South Africa: the effectiveness of infections prevention and control.</title>
        <authorList>
            <person name="Shobo C."/>
            <person name="Amoako D.G."/>
            <person name="Allam M."/>
            <person name="Ismail A."/>
            <person name="Bester L.A."/>
            <person name="Essack S.Y."/>
        </authorList>
    </citation>
    <scope>NUCLEOTIDE SEQUENCE [LARGE SCALE GENOMIC DNA]</scope>
    <source>
        <strain evidence="6 10">2SIL2</strain>
    </source>
</reference>
<keyword evidence="1" id="KW-0472">Membrane</keyword>
<evidence type="ECO:0000313" key="8">
    <source>
        <dbReference type="Proteomes" id="UP000281488"/>
    </source>
</evidence>
<comment type="caution">
    <text evidence="6">The sequence shown here is derived from an EMBL/GenBank/DDBJ whole genome shotgun (WGS) entry which is preliminary data.</text>
</comment>
<reference evidence="3 7" key="1">
    <citation type="submission" date="2018-04" db="EMBL/GenBank/DDBJ databases">
        <authorList>
            <person name="Van Tyne D."/>
        </authorList>
    </citation>
    <scope>NUCLEOTIDE SEQUENCE [LARGE SCALE GENOMIC DNA]</scope>
    <source>
        <strain evidence="3 7">B2535</strain>
    </source>
</reference>
<proteinExistence type="predicted"/>
<protein>
    <submittedName>
        <fullName evidence="2">PTS fructose transporter subunit IID</fullName>
    </submittedName>
    <submittedName>
        <fullName evidence="6">PTS system mannose/fructose/sorbose family transporter subunit IID</fullName>
    </submittedName>
</protein>
<dbReference type="GO" id="GO:0009401">
    <property type="term" value="P:phosphoenolpyruvate-dependent sugar phosphotransferase system"/>
    <property type="evidence" value="ECO:0007669"/>
    <property type="project" value="InterPro"/>
</dbReference>
<evidence type="ECO:0000313" key="7">
    <source>
        <dbReference type="Proteomes" id="UP000244140"/>
    </source>
</evidence>
<evidence type="ECO:0000313" key="9">
    <source>
        <dbReference type="Proteomes" id="UP000292223"/>
    </source>
</evidence>
<dbReference type="InterPro" id="IPR004704">
    <property type="entry name" value="PTS_IID_man"/>
</dbReference>
<dbReference type="Proteomes" id="UP000429730">
    <property type="component" value="Unassembled WGS sequence"/>
</dbReference>
<evidence type="ECO:0000313" key="2">
    <source>
        <dbReference type="EMBL" id="MXS52320.1"/>
    </source>
</evidence>
<dbReference type="EMBL" id="RKMZ01000003">
    <property type="protein sequence ID" value="ROX33423.1"/>
    <property type="molecule type" value="Genomic_DNA"/>
</dbReference>
<dbReference type="Pfam" id="PF03613">
    <property type="entry name" value="EIID-AGA"/>
    <property type="match status" value="1"/>
</dbReference>
<dbReference type="Proteomes" id="UP000281488">
    <property type="component" value="Unassembled WGS sequence"/>
</dbReference>
<dbReference type="EMBL" id="WVTJ01000008">
    <property type="protein sequence ID" value="MXS52320.1"/>
    <property type="molecule type" value="Genomic_DNA"/>
</dbReference>
<dbReference type="EMBL" id="PZZH01000001">
    <property type="protein sequence ID" value="PTN76953.1"/>
    <property type="molecule type" value="Genomic_DNA"/>
</dbReference>
<gene>
    <name evidence="3" type="ORF">DAI13_04040</name>
    <name evidence="4" type="ORF">EGW16_07140</name>
    <name evidence="5" type="ORF">EU507_08255</name>
    <name evidence="6" type="ORF">EY666_01275</name>
    <name evidence="2" type="ORF">GTI81_06180</name>
</gene>
<dbReference type="EMBL" id="SEWT01000005">
    <property type="protein sequence ID" value="RYU32359.1"/>
    <property type="molecule type" value="Genomic_DNA"/>
</dbReference>
<dbReference type="PROSITE" id="PS51108">
    <property type="entry name" value="PTS_EIID"/>
    <property type="match status" value="1"/>
</dbReference>
<feature type="transmembrane region" description="Helical" evidence="1">
    <location>
        <begin position="251"/>
        <end position="268"/>
    </location>
</feature>
<feature type="transmembrane region" description="Helical" evidence="1">
    <location>
        <begin position="103"/>
        <end position="124"/>
    </location>
</feature>
<dbReference type="AlphaFoldDB" id="A0A1J0HKY7"/>
<dbReference type="GO" id="GO:0005886">
    <property type="term" value="C:plasma membrane"/>
    <property type="evidence" value="ECO:0007669"/>
    <property type="project" value="TreeGrafter"/>
</dbReference>
<organism evidence="6 10">
    <name type="scientific">Enterococcus faecalis</name>
    <name type="common">Streptococcus faecalis</name>
    <dbReference type="NCBI Taxonomy" id="1351"/>
    <lineage>
        <taxon>Bacteria</taxon>
        <taxon>Bacillati</taxon>
        <taxon>Bacillota</taxon>
        <taxon>Bacilli</taxon>
        <taxon>Lactobacillales</taxon>
        <taxon>Enterococcaceae</taxon>
        <taxon>Enterococcus</taxon>
    </lineage>
</organism>
<dbReference type="PANTHER" id="PTHR32502">
    <property type="entry name" value="N-ACETYLGALACTOSAMINE PERMEASE II COMPONENT-RELATED"/>
    <property type="match status" value="1"/>
</dbReference>